<reference evidence="1 2" key="1">
    <citation type="submission" date="2019-08" db="EMBL/GenBank/DDBJ databases">
        <title>Archangium and Cystobacter genomes.</title>
        <authorList>
            <person name="Chen I.-C.K."/>
            <person name="Wielgoss S."/>
        </authorList>
    </citation>
    <scope>NUCLEOTIDE SEQUENCE [LARGE SCALE GENOMIC DNA]</scope>
    <source>
        <strain evidence="1 2">Cbm 6</strain>
    </source>
</reference>
<gene>
    <name evidence="1" type="ORF">F0U60_32635</name>
</gene>
<name>A0ABY9WYX4_9BACT</name>
<dbReference type="EMBL" id="CP043494">
    <property type="protein sequence ID" value="WNG48345.1"/>
    <property type="molecule type" value="Genomic_DNA"/>
</dbReference>
<dbReference type="RefSeq" id="WP_395805745.1">
    <property type="nucleotide sequence ID" value="NZ_CP043494.1"/>
</dbReference>
<evidence type="ECO:0000313" key="2">
    <source>
        <dbReference type="Proteomes" id="UP001611383"/>
    </source>
</evidence>
<protein>
    <recommendedName>
        <fullName evidence="3">Gamma-glutamyltranspeptidase</fullName>
    </recommendedName>
</protein>
<evidence type="ECO:0000313" key="1">
    <source>
        <dbReference type="EMBL" id="WNG48345.1"/>
    </source>
</evidence>
<evidence type="ECO:0008006" key="3">
    <source>
        <dbReference type="Google" id="ProtNLM"/>
    </source>
</evidence>
<proteinExistence type="predicted"/>
<sequence length="330" mass="34288">MRTHLVEVSVASHQGRARGLPSSFLLAGLATFSLGCATGLPESEKVLTGTTAGPLAAANGMTANGLATNGLATNGLATNGLATNGLATNGLTSASFSTWFNSNPAGYSDMVMKYVVACAYGEGQSLSYSNGVTTFIWYGRLGLAPGWASGNPATESEQQLISACLAVHVNKFGAHVDISVRGQNALSNSIPVTTTESSTFSEREAAFFGNLFTGEGIYACNDRGSLTPSESSLRACGLSSQYTGTSIECPPIQHTGQCSTLCTFDKLKGYYTSCTLNRKSFLALTTRLKPSDIYKCGDGTCQLSESCDSTKTQTGTAYNNCNADCGVCGL</sequence>
<keyword evidence="2" id="KW-1185">Reference proteome</keyword>
<organism evidence="1 2">
    <name type="scientific">Archangium minus</name>
    <dbReference type="NCBI Taxonomy" id="83450"/>
    <lineage>
        <taxon>Bacteria</taxon>
        <taxon>Pseudomonadati</taxon>
        <taxon>Myxococcota</taxon>
        <taxon>Myxococcia</taxon>
        <taxon>Myxococcales</taxon>
        <taxon>Cystobacterineae</taxon>
        <taxon>Archangiaceae</taxon>
        <taxon>Archangium</taxon>
    </lineage>
</organism>
<accession>A0ABY9WYX4</accession>
<dbReference type="Pfam" id="PF01744">
    <property type="entry name" value="GLTT"/>
    <property type="match status" value="1"/>
</dbReference>
<dbReference type="Proteomes" id="UP001611383">
    <property type="component" value="Chromosome"/>
</dbReference>
<dbReference type="InterPro" id="IPR008164">
    <property type="entry name" value="XGLTT_rpt"/>
</dbReference>